<evidence type="ECO:0000313" key="2">
    <source>
        <dbReference type="Proteomes" id="UP000238589"/>
    </source>
</evidence>
<comment type="caution">
    <text evidence="1">The sequence shown here is derived from an EMBL/GenBank/DDBJ whole genome shotgun (WGS) entry which is preliminary data.</text>
</comment>
<dbReference type="Pfam" id="PF06892">
    <property type="entry name" value="Phage_CP76"/>
    <property type="match status" value="1"/>
</dbReference>
<dbReference type="RefSeq" id="WP_105749518.1">
    <property type="nucleotide sequence ID" value="NZ_PVLQ01000088.1"/>
</dbReference>
<evidence type="ECO:0000313" key="1">
    <source>
        <dbReference type="EMBL" id="PRD64142.1"/>
    </source>
</evidence>
<dbReference type="Proteomes" id="UP000238589">
    <property type="component" value="Unassembled WGS sequence"/>
</dbReference>
<dbReference type="AlphaFoldDB" id="A0A2S9K135"/>
<proteinExistence type="predicted"/>
<sequence>MNALDALRRMVDNYPGGRPAVALRLGKTDEVLRKELNGSPTHKLGLVDAVTIAQLCAEVESPNAQALAHCVAAESRGRFMSDLAVPHVASTSVVSGLSAHVHEAGQLVGAVLDSMTDGFVSDNELRSIERESTDLVMTMQSLLESCRANNLAGKPAHLRRQPDIHP</sequence>
<dbReference type="EMBL" id="PVLQ01000088">
    <property type="protein sequence ID" value="PRD64142.1"/>
    <property type="molecule type" value="Genomic_DNA"/>
</dbReference>
<protein>
    <submittedName>
        <fullName evidence="1">Transcriptional regulator</fullName>
    </submittedName>
</protein>
<gene>
    <name evidence="1" type="ORF">C6P64_15885</name>
</gene>
<dbReference type="OrthoDB" id="6688863at2"/>
<accession>A0A2S9K135</accession>
<reference evidence="1 2" key="1">
    <citation type="submission" date="2018-03" db="EMBL/GenBank/DDBJ databases">
        <title>Comparative genomics illustrates the genes involved in a hyperalkaliphilic mechanisms of Serpentinomonas isolated from highly-alkaline calcium-rich serpentinized springs.</title>
        <authorList>
            <person name="Suzuki S."/>
            <person name="Ishii S."/>
            <person name="Walworth N."/>
            <person name="Bird L."/>
            <person name="Kuenen J.G."/>
            <person name="Nealson K.H."/>
        </authorList>
    </citation>
    <scope>NUCLEOTIDE SEQUENCE [LARGE SCALE GENOMIC DNA]</scope>
    <source>
        <strain evidence="1 2">P1</strain>
    </source>
</reference>
<name>A0A2S9K135_9BURK</name>
<organism evidence="1 2">
    <name type="scientific">Malikia granosa</name>
    <dbReference type="NCBI Taxonomy" id="263067"/>
    <lineage>
        <taxon>Bacteria</taxon>
        <taxon>Pseudomonadati</taxon>
        <taxon>Pseudomonadota</taxon>
        <taxon>Betaproteobacteria</taxon>
        <taxon>Burkholderiales</taxon>
        <taxon>Comamonadaceae</taxon>
        <taxon>Malikia</taxon>
    </lineage>
</organism>
<keyword evidence="2" id="KW-1185">Reference proteome</keyword>
<dbReference type="InterPro" id="IPR009679">
    <property type="entry name" value="Phage_186_CII-like"/>
</dbReference>
<dbReference type="GO" id="GO:0003677">
    <property type="term" value="F:DNA binding"/>
    <property type="evidence" value="ECO:0007669"/>
    <property type="project" value="InterPro"/>
</dbReference>